<feature type="signal peptide" evidence="1">
    <location>
        <begin position="1"/>
        <end position="24"/>
    </location>
</feature>
<reference evidence="2 3" key="1">
    <citation type="submission" date="2020-05" db="EMBL/GenBank/DDBJ databases">
        <title>Distinct polysaccharide utilization as determinants for interspecies competition between intestinal Prevotella spp.</title>
        <authorList>
            <person name="Galvez E.J.C."/>
            <person name="Iljazovic A."/>
            <person name="Strowig T."/>
        </authorList>
    </citation>
    <scope>NUCLEOTIDE SEQUENCE [LARGE SCALE GENOMIC DNA]</scope>
    <source>
        <strain evidence="2 3">PMUR</strain>
    </source>
</reference>
<proteinExistence type="predicted"/>
<keyword evidence="3" id="KW-1185">Reference proteome</keyword>
<feature type="chain" id="PRO_5046796850" evidence="1">
    <location>
        <begin position="25"/>
        <end position="138"/>
    </location>
</feature>
<dbReference type="RefSeq" id="WP_285822055.1">
    <property type="nucleotide sequence ID" value="NZ_CASGMU010000016.1"/>
</dbReference>
<evidence type="ECO:0000313" key="2">
    <source>
        <dbReference type="EMBL" id="NPD91570.1"/>
    </source>
</evidence>
<keyword evidence="1" id="KW-0732">Signal</keyword>
<dbReference type="EMBL" id="JABKKF010000003">
    <property type="protein sequence ID" value="NPD91570.1"/>
    <property type="molecule type" value="Genomic_DNA"/>
</dbReference>
<accession>A0ABX2AN02</accession>
<gene>
    <name evidence="2" type="ORF">HPS56_04235</name>
</gene>
<organism evidence="2 3">
    <name type="scientific">Xylanibacter muris</name>
    <dbReference type="NCBI Taxonomy" id="2736290"/>
    <lineage>
        <taxon>Bacteria</taxon>
        <taxon>Pseudomonadati</taxon>
        <taxon>Bacteroidota</taxon>
        <taxon>Bacteroidia</taxon>
        <taxon>Bacteroidales</taxon>
        <taxon>Prevotellaceae</taxon>
        <taxon>Xylanibacter</taxon>
    </lineage>
</organism>
<comment type="caution">
    <text evidence="2">The sequence shown here is derived from an EMBL/GenBank/DDBJ whole genome shotgun (WGS) entry which is preliminary data.</text>
</comment>
<evidence type="ECO:0000313" key="3">
    <source>
        <dbReference type="Proteomes" id="UP000714420"/>
    </source>
</evidence>
<name>A0ABX2AN02_9BACT</name>
<sequence>MRIRILFCLLVFILLDAVSVSAQSAQPTDYYLYNIITLDCNLKQERITVTVDDGVSIEKLHDSSGDIVVFKTPAAALMFIMYNGWELYKEFSSVGGAGNSYSGTGSVDIDTVYHWIIRKPCTKDDFVNAVANGIKGVK</sequence>
<dbReference type="Proteomes" id="UP000714420">
    <property type="component" value="Unassembled WGS sequence"/>
</dbReference>
<protein>
    <submittedName>
        <fullName evidence="2">Uncharacterized protein</fullName>
    </submittedName>
</protein>
<evidence type="ECO:0000256" key="1">
    <source>
        <dbReference type="SAM" id="SignalP"/>
    </source>
</evidence>